<dbReference type="PRINTS" id="PR00996">
    <property type="entry name" value="CHERMTFRASE"/>
</dbReference>
<dbReference type="PROSITE" id="PS50123">
    <property type="entry name" value="CHER"/>
    <property type="match status" value="1"/>
</dbReference>
<comment type="caution">
    <text evidence="2">The sequence shown here is derived from an EMBL/GenBank/DDBJ whole genome shotgun (WGS) entry which is preliminary data.</text>
</comment>
<dbReference type="RefSeq" id="WP_192556565.1">
    <property type="nucleotide sequence ID" value="NZ_JACZZA010000009.1"/>
</dbReference>
<dbReference type="Gene3D" id="3.40.50.150">
    <property type="entry name" value="Vaccinia Virus protein VP39"/>
    <property type="match status" value="1"/>
</dbReference>
<dbReference type="PANTHER" id="PTHR24422">
    <property type="entry name" value="CHEMOTAXIS PROTEIN METHYLTRANSFERASE"/>
    <property type="match status" value="1"/>
</dbReference>
<keyword evidence="3" id="KW-1185">Reference proteome</keyword>
<dbReference type="PANTHER" id="PTHR24422:SF8">
    <property type="entry name" value="CHEMOTAXIS PROTEIN"/>
    <property type="match status" value="1"/>
</dbReference>
<dbReference type="Pfam" id="PF03705">
    <property type="entry name" value="CheR_N"/>
    <property type="match status" value="1"/>
</dbReference>
<dbReference type="InterPro" id="IPR022641">
    <property type="entry name" value="CheR_N"/>
</dbReference>
<evidence type="ECO:0000313" key="3">
    <source>
        <dbReference type="Proteomes" id="UP000651010"/>
    </source>
</evidence>
<accession>A0ABR9GCG7</accession>
<proteinExistence type="predicted"/>
<sequence length="281" mass="32040">MDAKELDDIEVALFIQAMQRRHGYDFSQYAPASLKRRVQQLADQLQCRTISGLTERMLHEPPLLPRVLDGLTVPASDMFRDPGLFRSLREQVLPMLASYPQINIWQAGCAHGQEVYSLAILLEETGLYERTQIFATDLSERALRQAEEGIYPAREAQQWSRNYQASGGTCSLADYYSARYNLIKLDQRLRRNVTFAQHNLVSDGVFCEAHLILCRNVMIYFSNVLQDRVLALFRDSLVRGGFLCLGLRESLDYAANAASLAPFDERLRIFRLASQAERKAP</sequence>
<evidence type="ECO:0000313" key="2">
    <source>
        <dbReference type="EMBL" id="MBE1161722.1"/>
    </source>
</evidence>
<dbReference type="InterPro" id="IPR029063">
    <property type="entry name" value="SAM-dependent_MTases_sf"/>
</dbReference>
<dbReference type="InterPro" id="IPR050903">
    <property type="entry name" value="Bact_Chemotaxis_MeTrfase"/>
</dbReference>
<feature type="domain" description="CheR-type methyltransferase" evidence="1">
    <location>
        <begin position="1"/>
        <end position="264"/>
    </location>
</feature>
<organism evidence="2 3">
    <name type="scientific">Dyella acidiphila</name>
    <dbReference type="NCBI Taxonomy" id="2775866"/>
    <lineage>
        <taxon>Bacteria</taxon>
        <taxon>Pseudomonadati</taxon>
        <taxon>Pseudomonadota</taxon>
        <taxon>Gammaproteobacteria</taxon>
        <taxon>Lysobacterales</taxon>
        <taxon>Rhodanobacteraceae</taxon>
        <taxon>Dyella</taxon>
    </lineage>
</organism>
<dbReference type="InterPro" id="IPR022642">
    <property type="entry name" value="CheR_C"/>
</dbReference>
<protein>
    <submittedName>
        <fullName evidence="2">Protein-glutamate O-methyltransferase CheR</fullName>
    </submittedName>
</protein>
<dbReference type="SMART" id="SM00138">
    <property type="entry name" value="MeTrc"/>
    <property type="match status" value="1"/>
</dbReference>
<dbReference type="EMBL" id="JACZZA010000009">
    <property type="protein sequence ID" value="MBE1161722.1"/>
    <property type="molecule type" value="Genomic_DNA"/>
</dbReference>
<reference evidence="2 3" key="1">
    <citation type="submission" date="2020-09" db="EMBL/GenBank/DDBJ databases">
        <title>Dyella sp. 7MK23 isolated from forest soil.</title>
        <authorList>
            <person name="Fu J."/>
        </authorList>
    </citation>
    <scope>NUCLEOTIDE SEQUENCE [LARGE SCALE GENOMIC DNA]</scope>
    <source>
        <strain evidence="2 3">7MK23</strain>
    </source>
</reference>
<dbReference type="Proteomes" id="UP000651010">
    <property type="component" value="Unassembled WGS sequence"/>
</dbReference>
<gene>
    <name evidence="2" type="ORF">IGX34_15165</name>
</gene>
<evidence type="ECO:0000259" key="1">
    <source>
        <dbReference type="PROSITE" id="PS50123"/>
    </source>
</evidence>
<dbReference type="SUPFAM" id="SSF53335">
    <property type="entry name" value="S-adenosyl-L-methionine-dependent methyltransferases"/>
    <property type="match status" value="1"/>
</dbReference>
<dbReference type="SUPFAM" id="SSF47757">
    <property type="entry name" value="Chemotaxis receptor methyltransferase CheR, N-terminal domain"/>
    <property type="match status" value="1"/>
</dbReference>
<dbReference type="InterPro" id="IPR000780">
    <property type="entry name" value="CheR_MeTrfase"/>
</dbReference>
<name>A0ABR9GCG7_9GAMM</name>
<dbReference type="Pfam" id="PF01739">
    <property type="entry name" value="CheR"/>
    <property type="match status" value="1"/>
</dbReference>